<keyword evidence="2" id="KW-0472">Membrane</keyword>
<keyword evidence="5" id="KW-1185">Reference proteome</keyword>
<feature type="domain" description="Pyrrolo-quinoline quinone repeat" evidence="3">
    <location>
        <begin position="404"/>
        <end position="462"/>
    </location>
</feature>
<dbReference type="EMBL" id="BJWG01000012">
    <property type="protein sequence ID" value="GEL95884.1"/>
    <property type="molecule type" value="Genomic_DNA"/>
</dbReference>
<dbReference type="InterPro" id="IPR002372">
    <property type="entry name" value="PQQ_rpt_dom"/>
</dbReference>
<dbReference type="PANTHER" id="PTHR34512:SF30">
    <property type="entry name" value="OUTER MEMBRANE PROTEIN ASSEMBLY FACTOR BAMB"/>
    <property type="match status" value="1"/>
</dbReference>
<dbReference type="InterPro" id="IPR018391">
    <property type="entry name" value="PQQ_b-propeller_rpt"/>
</dbReference>
<keyword evidence="2" id="KW-1133">Transmembrane helix</keyword>
<comment type="caution">
    <text evidence="4">The sequence shown here is derived from an EMBL/GenBank/DDBJ whole genome shotgun (WGS) entry which is preliminary data.</text>
</comment>
<evidence type="ECO:0000313" key="4">
    <source>
        <dbReference type="EMBL" id="GEL95884.1"/>
    </source>
</evidence>
<dbReference type="SUPFAM" id="SSF50998">
    <property type="entry name" value="Quinoprotein alcohol dehydrogenase-like"/>
    <property type="match status" value="1"/>
</dbReference>
<dbReference type="RefSeq" id="WP_146843519.1">
    <property type="nucleotide sequence ID" value="NZ_BJWG01000012.1"/>
</dbReference>
<feature type="compositionally biased region" description="Low complexity" evidence="1">
    <location>
        <begin position="31"/>
        <end position="40"/>
    </location>
</feature>
<name>A0A511JD37_9CELL</name>
<accession>A0A511JD37</accession>
<protein>
    <recommendedName>
        <fullName evidence="3">Pyrrolo-quinoline quinone repeat domain-containing protein</fullName>
    </recommendedName>
</protein>
<evidence type="ECO:0000259" key="3">
    <source>
        <dbReference type="Pfam" id="PF13360"/>
    </source>
</evidence>
<organism evidence="4 5">
    <name type="scientific">Cellulomonas composti</name>
    <dbReference type="NCBI Taxonomy" id="266130"/>
    <lineage>
        <taxon>Bacteria</taxon>
        <taxon>Bacillati</taxon>
        <taxon>Actinomycetota</taxon>
        <taxon>Actinomycetes</taxon>
        <taxon>Micrococcales</taxon>
        <taxon>Cellulomonadaceae</taxon>
        <taxon>Cellulomonas</taxon>
    </lineage>
</organism>
<dbReference type="Gene3D" id="2.40.10.480">
    <property type="match status" value="1"/>
</dbReference>
<dbReference type="SMART" id="SM00564">
    <property type="entry name" value="PQQ"/>
    <property type="match status" value="4"/>
</dbReference>
<evidence type="ECO:0000256" key="1">
    <source>
        <dbReference type="SAM" id="MobiDB-lite"/>
    </source>
</evidence>
<dbReference type="Pfam" id="PF13360">
    <property type="entry name" value="PQQ_2"/>
    <property type="match status" value="1"/>
</dbReference>
<gene>
    <name evidence="4" type="ORF">CCO02nite_25420</name>
</gene>
<keyword evidence="2" id="KW-0812">Transmembrane</keyword>
<dbReference type="PANTHER" id="PTHR34512">
    <property type="entry name" value="CELL SURFACE PROTEIN"/>
    <property type="match status" value="1"/>
</dbReference>
<evidence type="ECO:0000256" key="2">
    <source>
        <dbReference type="SAM" id="Phobius"/>
    </source>
</evidence>
<dbReference type="Proteomes" id="UP000321720">
    <property type="component" value="Unassembled WGS sequence"/>
</dbReference>
<evidence type="ECO:0000313" key="5">
    <source>
        <dbReference type="Proteomes" id="UP000321720"/>
    </source>
</evidence>
<feature type="region of interest" description="Disordered" evidence="1">
    <location>
        <begin position="11"/>
        <end position="41"/>
    </location>
</feature>
<dbReference type="OrthoDB" id="4828644at2"/>
<feature type="compositionally biased region" description="Basic and acidic residues" evidence="1">
    <location>
        <begin position="19"/>
        <end position="29"/>
    </location>
</feature>
<proteinExistence type="predicted"/>
<reference evidence="4 5" key="1">
    <citation type="submission" date="2019-07" db="EMBL/GenBank/DDBJ databases">
        <title>Whole genome shotgun sequence of Cellulomonas composti NBRC 100758.</title>
        <authorList>
            <person name="Hosoyama A."/>
            <person name="Uohara A."/>
            <person name="Ohji S."/>
            <person name="Ichikawa N."/>
        </authorList>
    </citation>
    <scope>NUCLEOTIDE SEQUENCE [LARGE SCALE GENOMIC DNA]</scope>
    <source>
        <strain evidence="4 5">NBRC 100758</strain>
    </source>
</reference>
<dbReference type="InterPro" id="IPR015943">
    <property type="entry name" value="WD40/YVTN_repeat-like_dom_sf"/>
</dbReference>
<dbReference type="InterPro" id="IPR011047">
    <property type="entry name" value="Quinoprotein_ADH-like_sf"/>
</dbReference>
<dbReference type="AlphaFoldDB" id="A0A511JD37"/>
<dbReference type="Gene3D" id="2.130.10.10">
    <property type="entry name" value="YVTN repeat-like/Quinoprotein amine dehydrogenase"/>
    <property type="match status" value="1"/>
</dbReference>
<feature type="transmembrane region" description="Helical" evidence="2">
    <location>
        <begin position="52"/>
        <end position="72"/>
    </location>
</feature>
<sequence>MRGNGGLQIIALDEPLPANDRERTARDADPAPDAHALDGPVESPRWRRRARWVAAFVAVAAVLALVVGQSVLDRREQARRSAIAALPGTLQPLGPRLGERWRTTSDEWLVGEGPIGGVAVTVQGDNPYLVVGETGVVQHVVVGHDPATGAVLWRRPYPAVSGTQAPWISCADTLDAVHVVCEESTGERWDPDGVRVIDARDGTVVRTFGAGSGRSWTTSPAGLLLTTQRSSRAAPSVVLVDVATGDTRWRRSLESGPGSGADATSGWVSTQAVGDLVLASTYSKLWLLDATGTVVRQLTPSAPGWAVPVRSGVVMWAFAERRGDKDASGLLLLPDGTVRDADEYPATIVVDDGSAPEVLLLTDSGGTGGAVARDLATGNELWTSPDVITSAMVLDGLFVSASSTRVTARDARTGEERWSVDTDVYPRLSTDGDHVVAVTAANVLALDPVDGTTLWRTAVPAIALRGDAPAVTGVTLGGAAWGGLLQLGDVGRMGGSSVLVGPA</sequence>